<keyword evidence="8" id="KW-0456">Lyase</keyword>
<dbReference type="FunFam" id="3.20.20.70:FF:000024">
    <property type="entry name" value="Indole-3-glycerol phosphate synthase"/>
    <property type="match status" value="1"/>
</dbReference>
<dbReference type="SUPFAM" id="SSF51366">
    <property type="entry name" value="Ribulose-phoshate binding barrel"/>
    <property type="match status" value="1"/>
</dbReference>
<evidence type="ECO:0000256" key="3">
    <source>
        <dbReference type="ARBA" id="ARBA00012362"/>
    </source>
</evidence>
<dbReference type="PROSITE" id="PS00614">
    <property type="entry name" value="IGPS"/>
    <property type="match status" value="1"/>
</dbReference>
<comment type="caution">
    <text evidence="10">The sequence shown here is derived from an EMBL/GenBank/DDBJ whole genome shotgun (WGS) entry which is preliminary data.</text>
</comment>
<gene>
    <name evidence="10" type="ORF">A2851_03145</name>
</gene>
<evidence type="ECO:0000259" key="9">
    <source>
        <dbReference type="Pfam" id="PF00218"/>
    </source>
</evidence>
<evidence type="ECO:0000256" key="5">
    <source>
        <dbReference type="ARBA" id="ARBA00022793"/>
    </source>
</evidence>
<dbReference type="PANTHER" id="PTHR22854:SF2">
    <property type="entry name" value="INDOLE-3-GLYCEROL-PHOSPHATE SYNTHASE"/>
    <property type="match status" value="1"/>
</dbReference>
<dbReference type="InterPro" id="IPR045186">
    <property type="entry name" value="Indole-3-glycerol_P_synth"/>
</dbReference>
<dbReference type="InterPro" id="IPR011060">
    <property type="entry name" value="RibuloseP-bd_barrel"/>
</dbReference>
<protein>
    <recommendedName>
        <fullName evidence="3">indole-3-glycerol-phosphate synthase</fullName>
        <ecNumber evidence="3">4.1.1.48</ecNumber>
    </recommendedName>
</protein>
<keyword evidence="6" id="KW-0822">Tryptophan biosynthesis</keyword>
<organism evidence="10 11">
    <name type="scientific">Candidatus Kaiserbacteria bacterium RIFCSPHIGHO2_01_FULL_53_29</name>
    <dbReference type="NCBI Taxonomy" id="1798480"/>
    <lineage>
        <taxon>Bacteria</taxon>
        <taxon>Candidatus Kaiseribacteriota</taxon>
    </lineage>
</organism>
<dbReference type="CDD" id="cd00331">
    <property type="entry name" value="IGPS"/>
    <property type="match status" value="1"/>
</dbReference>
<dbReference type="EMBL" id="MFKT01000018">
    <property type="protein sequence ID" value="OGG53089.1"/>
    <property type="molecule type" value="Genomic_DNA"/>
</dbReference>
<evidence type="ECO:0000256" key="7">
    <source>
        <dbReference type="ARBA" id="ARBA00023141"/>
    </source>
</evidence>
<dbReference type="InterPro" id="IPR013785">
    <property type="entry name" value="Aldolase_TIM"/>
</dbReference>
<proteinExistence type="predicted"/>
<dbReference type="GO" id="GO:0004425">
    <property type="term" value="F:indole-3-glycerol-phosphate synthase activity"/>
    <property type="evidence" value="ECO:0007669"/>
    <property type="project" value="UniProtKB-EC"/>
</dbReference>
<evidence type="ECO:0000313" key="11">
    <source>
        <dbReference type="Proteomes" id="UP000176863"/>
    </source>
</evidence>
<evidence type="ECO:0000256" key="4">
    <source>
        <dbReference type="ARBA" id="ARBA00022605"/>
    </source>
</evidence>
<evidence type="ECO:0000256" key="8">
    <source>
        <dbReference type="ARBA" id="ARBA00023239"/>
    </source>
</evidence>
<dbReference type="NCBIfam" id="NF001377">
    <property type="entry name" value="PRK00278.2-4"/>
    <property type="match status" value="1"/>
</dbReference>
<dbReference type="InterPro" id="IPR013798">
    <property type="entry name" value="Indole-3-glycerol_P_synth_dom"/>
</dbReference>
<dbReference type="Pfam" id="PF00218">
    <property type="entry name" value="IGPS"/>
    <property type="match status" value="1"/>
</dbReference>
<feature type="domain" description="Indole-3-glycerol phosphate synthase" evidence="9">
    <location>
        <begin position="4"/>
        <end position="254"/>
    </location>
</feature>
<accession>A0A1F6CV98</accession>
<comment type="catalytic activity">
    <reaction evidence="1">
        <text>1-(2-carboxyphenylamino)-1-deoxy-D-ribulose 5-phosphate + H(+) = (1S,2R)-1-C-(indol-3-yl)glycerol 3-phosphate + CO2 + H2O</text>
        <dbReference type="Rhea" id="RHEA:23476"/>
        <dbReference type="ChEBI" id="CHEBI:15377"/>
        <dbReference type="ChEBI" id="CHEBI:15378"/>
        <dbReference type="ChEBI" id="CHEBI:16526"/>
        <dbReference type="ChEBI" id="CHEBI:58613"/>
        <dbReference type="ChEBI" id="CHEBI:58866"/>
        <dbReference type="EC" id="4.1.1.48"/>
    </reaction>
</comment>
<evidence type="ECO:0000256" key="6">
    <source>
        <dbReference type="ARBA" id="ARBA00022822"/>
    </source>
</evidence>
<dbReference type="Gene3D" id="3.20.20.70">
    <property type="entry name" value="Aldolase class I"/>
    <property type="match status" value="1"/>
</dbReference>
<dbReference type="AlphaFoldDB" id="A0A1F6CV98"/>
<comment type="pathway">
    <text evidence="2">Amino-acid biosynthesis; L-tryptophan biosynthesis; L-tryptophan from chorismate: step 4/5.</text>
</comment>
<evidence type="ECO:0000256" key="2">
    <source>
        <dbReference type="ARBA" id="ARBA00004696"/>
    </source>
</evidence>
<evidence type="ECO:0000256" key="1">
    <source>
        <dbReference type="ARBA" id="ARBA00001633"/>
    </source>
</evidence>
<keyword evidence="7" id="KW-0057">Aromatic amino acid biosynthesis</keyword>
<dbReference type="UniPathway" id="UPA00035">
    <property type="reaction ID" value="UER00043"/>
</dbReference>
<sequence length="259" mass="28733">MTILDEIVAKKRLEIEAIKAARPLEVLQKEAESFKTERRSFRKLFDRGSVLIAEIKPKSPSEGMLITEPPLDIADLYAKSSADVISVLTDKPYFGGDIELLKRVKARVPQAILRKDFIVDEYQVYETLLSGADAFLLIANILKVDELIHLIDLGKKLHMNSLVEVHNQIEVAKALAAGSEVIGINNRDLQTLQVDLAVTETLTHLIPKKIPMISESGIENAEDVRRVRKAGARGILVGTSILKSSDPLAKIHELKQAML</sequence>
<dbReference type="GO" id="GO:0004640">
    <property type="term" value="F:phosphoribosylanthranilate isomerase activity"/>
    <property type="evidence" value="ECO:0007669"/>
    <property type="project" value="TreeGrafter"/>
</dbReference>
<dbReference type="InterPro" id="IPR001468">
    <property type="entry name" value="Indole-3-GlycerolPSynthase_CS"/>
</dbReference>
<dbReference type="EC" id="4.1.1.48" evidence="3"/>
<dbReference type="STRING" id="1798480.A2851_03145"/>
<evidence type="ECO:0000313" key="10">
    <source>
        <dbReference type="EMBL" id="OGG53089.1"/>
    </source>
</evidence>
<dbReference type="Proteomes" id="UP000176863">
    <property type="component" value="Unassembled WGS sequence"/>
</dbReference>
<dbReference type="GO" id="GO:0000162">
    <property type="term" value="P:L-tryptophan biosynthetic process"/>
    <property type="evidence" value="ECO:0007669"/>
    <property type="project" value="UniProtKB-UniPathway"/>
</dbReference>
<name>A0A1F6CV98_9BACT</name>
<keyword evidence="5" id="KW-0210">Decarboxylase</keyword>
<reference evidence="10 11" key="1">
    <citation type="journal article" date="2016" name="Nat. Commun.">
        <title>Thousands of microbial genomes shed light on interconnected biogeochemical processes in an aquifer system.</title>
        <authorList>
            <person name="Anantharaman K."/>
            <person name="Brown C.T."/>
            <person name="Hug L.A."/>
            <person name="Sharon I."/>
            <person name="Castelle C.J."/>
            <person name="Probst A.J."/>
            <person name="Thomas B.C."/>
            <person name="Singh A."/>
            <person name="Wilkins M.J."/>
            <person name="Karaoz U."/>
            <person name="Brodie E.L."/>
            <person name="Williams K.H."/>
            <person name="Hubbard S.S."/>
            <person name="Banfield J.F."/>
        </authorList>
    </citation>
    <scope>NUCLEOTIDE SEQUENCE [LARGE SCALE GENOMIC DNA]</scope>
</reference>
<keyword evidence="4" id="KW-0028">Amino-acid biosynthesis</keyword>
<dbReference type="PANTHER" id="PTHR22854">
    <property type="entry name" value="TRYPTOPHAN BIOSYNTHESIS PROTEIN"/>
    <property type="match status" value="1"/>
</dbReference>